<feature type="compositionally biased region" description="Basic and acidic residues" evidence="4">
    <location>
        <begin position="23"/>
        <end position="37"/>
    </location>
</feature>
<feature type="domain" description="Tyr recombinase" evidence="5">
    <location>
        <begin position="154"/>
        <end position="269"/>
    </location>
</feature>
<reference evidence="7 8" key="1">
    <citation type="journal article" date="2013" name="PLoS ONE">
        <title>Assembly-driven community genomics of a hypersaline microbial ecosystem.</title>
        <authorList>
            <person name="Podell S."/>
            <person name="Ugalde J.A."/>
            <person name="Narasingarao P."/>
            <person name="Banfield J.F."/>
            <person name="Heidelberg K.B."/>
            <person name="Allen E.E."/>
        </authorList>
    </citation>
    <scope>NUCLEOTIDE SEQUENCE [LARGE SCALE GENOMIC DNA]</scope>
    <source>
        <strain evidence="8">J07HQW1</strain>
    </source>
</reference>
<dbReference type="Gene3D" id="1.10.443.10">
    <property type="entry name" value="Intergrase catalytic core"/>
    <property type="match status" value="1"/>
</dbReference>
<dbReference type="AlphaFoldDB" id="U1MRX9"/>
<accession>U1MRX9</accession>
<keyword evidence="2" id="KW-0233">DNA recombination</keyword>
<evidence type="ECO:0000256" key="3">
    <source>
        <dbReference type="PROSITE-ProRule" id="PRU01248"/>
    </source>
</evidence>
<evidence type="ECO:0000256" key="4">
    <source>
        <dbReference type="SAM" id="MobiDB-lite"/>
    </source>
</evidence>
<organism evidence="7 8">
    <name type="scientific">Haloquadratum walsbyi J07HQW1</name>
    <dbReference type="NCBI Taxonomy" id="1238424"/>
    <lineage>
        <taxon>Archaea</taxon>
        <taxon>Methanobacteriati</taxon>
        <taxon>Methanobacteriota</taxon>
        <taxon>Stenosarchaea group</taxon>
        <taxon>Halobacteria</taxon>
        <taxon>Halobacteriales</taxon>
        <taxon>Haloferacaceae</taxon>
        <taxon>Haloquadratum</taxon>
    </lineage>
</organism>
<feature type="region of interest" description="Disordered" evidence="4">
    <location>
        <begin position="249"/>
        <end position="269"/>
    </location>
</feature>
<dbReference type="Proteomes" id="UP000030649">
    <property type="component" value="Unassembled WGS sequence"/>
</dbReference>
<evidence type="ECO:0000259" key="5">
    <source>
        <dbReference type="PROSITE" id="PS51898"/>
    </source>
</evidence>
<evidence type="ECO:0000259" key="6">
    <source>
        <dbReference type="PROSITE" id="PS51900"/>
    </source>
</evidence>
<dbReference type="InterPro" id="IPR002104">
    <property type="entry name" value="Integrase_catalytic"/>
</dbReference>
<feature type="compositionally biased region" description="Low complexity" evidence="4">
    <location>
        <begin position="249"/>
        <end position="259"/>
    </location>
</feature>
<evidence type="ECO:0000313" key="8">
    <source>
        <dbReference type="Proteomes" id="UP000030649"/>
    </source>
</evidence>
<dbReference type="PROSITE" id="PS51900">
    <property type="entry name" value="CB"/>
    <property type="match status" value="1"/>
</dbReference>
<protein>
    <submittedName>
        <fullName evidence="7">Site-specific recombinase XerD</fullName>
    </submittedName>
</protein>
<name>U1MRX9_9EURY</name>
<evidence type="ECO:0000313" key="7">
    <source>
        <dbReference type="EMBL" id="ERG92874.1"/>
    </source>
</evidence>
<feature type="compositionally biased region" description="Basic residues" evidence="4">
    <location>
        <begin position="260"/>
        <end position="269"/>
    </location>
</feature>
<dbReference type="GO" id="GO:0015074">
    <property type="term" value="P:DNA integration"/>
    <property type="evidence" value="ECO:0007669"/>
    <property type="project" value="InterPro"/>
</dbReference>
<dbReference type="STRING" id="1238424.J07HQW1_02923"/>
<sequence length="269" mass="31011">MDDDAIGEIIGELRDELKELRQENQRLREEGDTEEVKPPAPSNDEIVESFFSEKNYAKSSERPKRFSIKYYQSHIDDNDLRDVTTSDALDFANNWTGESEPPKRATMLTYLGNIKVLYDWMMRHEWGPDENVVDDARDRYKSQNRSQIKRSRQHSGTVIKPEEYLQLMRSNMMKRAKSFLVLAVKTGLRRKELVSLKVQDLDLEKQVVYNRSPKGVGEVRVPKDSADQKLLDDEVVSAIEDWLDTREVTGAARRTGTRGSARRRGTGGQ</sequence>
<dbReference type="GO" id="GO:0003677">
    <property type="term" value="F:DNA binding"/>
    <property type="evidence" value="ECO:0007669"/>
    <property type="project" value="UniProtKB-UniRule"/>
</dbReference>
<dbReference type="InterPro" id="IPR013762">
    <property type="entry name" value="Integrase-like_cat_sf"/>
</dbReference>
<dbReference type="PROSITE" id="PS51898">
    <property type="entry name" value="TYR_RECOMBINASE"/>
    <property type="match status" value="1"/>
</dbReference>
<dbReference type="EMBL" id="KE356560">
    <property type="protein sequence ID" value="ERG92874.1"/>
    <property type="molecule type" value="Genomic_DNA"/>
</dbReference>
<dbReference type="InterPro" id="IPR044068">
    <property type="entry name" value="CB"/>
</dbReference>
<dbReference type="HOGENOM" id="CLU_1032930_0_0_2"/>
<dbReference type="GO" id="GO:0006310">
    <property type="term" value="P:DNA recombination"/>
    <property type="evidence" value="ECO:0007669"/>
    <property type="project" value="UniProtKB-KW"/>
</dbReference>
<evidence type="ECO:0000256" key="1">
    <source>
        <dbReference type="ARBA" id="ARBA00023125"/>
    </source>
</evidence>
<dbReference type="InterPro" id="IPR011010">
    <property type="entry name" value="DNA_brk_join_enz"/>
</dbReference>
<feature type="region of interest" description="Disordered" evidence="4">
    <location>
        <begin position="23"/>
        <end position="46"/>
    </location>
</feature>
<feature type="domain" description="Core-binding (CB)" evidence="6">
    <location>
        <begin position="41"/>
        <end position="122"/>
    </location>
</feature>
<evidence type="ECO:0000256" key="2">
    <source>
        <dbReference type="ARBA" id="ARBA00023172"/>
    </source>
</evidence>
<gene>
    <name evidence="7" type="ORF">J07HQW1_02923</name>
</gene>
<keyword evidence="1 3" id="KW-0238">DNA-binding</keyword>
<proteinExistence type="predicted"/>
<dbReference type="SUPFAM" id="SSF56349">
    <property type="entry name" value="DNA breaking-rejoining enzymes"/>
    <property type="match status" value="1"/>
</dbReference>
<dbReference type="Pfam" id="PF00589">
    <property type="entry name" value="Phage_integrase"/>
    <property type="match status" value="1"/>
</dbReference>